<evidence type="ECO:0000259" key="1">
    <source>
        <dbReference type="PROSITE" id="PS50930"/>
    </source>
</evidence>
<keyword evidence="3" id="KW-1185">Reference proteome</keyword>
<protein>
    <recommendedName>
        <fullName evidence="1">HTH LytTR-type domain-containing protein</fullName>
    </recommendedName>
</protein>
<dbReference type="HOGENOM" id="CLU_049568_0_0_9"/>
<organism evidence="2 3">
    <name type="scientific">Coprobacillus cateniformis</name>
    <dbReference type="NCBI Taxonomy" id="100884"/>
    <lineage>
        <taxon>Bacteria</taxon>
        <taxon>Bacillati</taxon>
        <taxon>Bacillota</taxon>
        <taxon>Erysipelotrichia</taxon>
        <taxon>Erysipelotrichales</taxon>
        <taxon>Coprobacillaceae</taxon>
        <taxon>Coprobacillus</taxon>
    </lineage>
</organism>
<dbReference type="InterPro" id="IPR007492">
    <property type="entry name" value="LytTR_DNA-bd_dom"/>
</dbReference>
<dbReference type="InterPro" id="IPR046947">
    <property type="entry name" value="LytR-like"/>
</dbReference>
<dbReference type="GeneID" id="78230726"/>
<dbReference type="AlphaFoldDB" id="E7G8J2"/>
<gene>
    <name evidence="2" type="ORF">HMPREF9488_01080</name>
</gene>
<dbReference type="PROSITE" id="PS50930">
    <property type="entry name" value="HTH_LYTTR"/>
    <property type="match status" value="1"/>
</dbReference>
<dbReference type="eggNOG" id="COG4133">
    <property type="taxonomic scope" value="Bacteria"/>
</dbReference>
<dbReference type="PIRSF" id="PIRSF036612">
    <property type="entry name" value="ABC_ATP_LytTR"/>
    <property type="match status" value="1"/>
</dbReference>
<accession>E7G8J2</accession>
<dbReference type="SUPFAM" id="SSF52540">
    <property type="entry name" value="P-loop containing nucleoside triphosphate hydrolases"/>
    <property type="match status" value="1"/>
</dbReference>
<dbReference type="PANTHER" id="PTHR37299">
    <property type="entry name" value="TRANSCRIPTIONAL REGULATOR-RELATED"/>
    <property type="match status" value="1"/>
</dbReference>
<reference evidence="2 3" key="1">
    <citation type="submission" date="2010-12" db="EMBL/GenBank/DDBJ databases">
        <title>The Genome Sequence of Coprobacillus sp. strain 29_1.</title>
        <authorList>
            <consortium name="The Broad Institute Genome Sequencing Platform"/>
            <person name="Earl A."/>
            <person name="Ward D."/>
            <person name="Feldgarden M."/>
            <person name="Gevers D."/>
            <person name="Daigneault M."/>
            <person name="Sibley C.D."/>
            <person name="White A."/>
            <person name="Strauss J."/>
            <person name="Allen-Vercoe E."/>
            <person name="Young S.K."/>
            <person name="Zeng Q."/>
            <person name="Gargeya S."/>
            <person name="Fitzgerald M."/>
            <person name="Haas B."/>
            <person name="Abouelleil A."/>
            <person name="Alvarado L."/>
            <person name="Arachchi H.M."/>
            <person name="Berlin A."/>
            <person name="Brown A."/>
            <person name="Chapman S.B."/>
            <person name="Chen Z."/>
            <person name="Dunbar C."/>
            <person name="Freedman E."/>
            <person name="Gearin G."/>
            <person name="Gellesch M."/>
            <person name="Goldberg J."/>
            <person name="Griggs A."/>
            <person name="Gujja S."/>
            <person name="Heilman E."/>
            <person name="Heiman D."/>
            <person name="Howarth C."/>
            <person name="Larson L."/>
            <person name="Lui A."/>
            <person name="MacDonald P.J.P."/>
            <person name="Mehta T."/>
            <person name="Montmayeur A."/>
            <person name="Murphy C."/>
            <person name="Neiman D."/>
            <person name="Pearson M."/>
            <person name="Priest M."/>
            <person name="Roberts A."/>
            <person name="Saif S."/>
            <person name="Shea T."/>
            <person name="Shenoy N."/>
            <person name="Sisk P."/>
            <person name="Stolte C."/>
            <person name="Sykes S."/>
            <person name="White J."/>
            <person name="Yandava C."/>
            <person name="Nusbaum C."/>
            <person name="Birren B."/>
        </authorList>
    </citation>
    <scope>NUCLEOTIDE SEQUENCE [LARGE SCALE GENOMIC DNA]</scope>
    <source>
        <strain evidence="2 3">29_1</strain>
    </source>
</reference>
<evidence type="ECO:0000313" key="2">
    <source>
        <dbReference type="EMBL" id="EFW05704.1"/>
    </source>
</evidence>
<dbReference type="PANTHER" id="PTHR37299:SF1">
    <property type="entry name" value="STAGE 0 SPORULATION PROTEIN A HOMOLOG"/>
    <property type="match status" value="1"/>
</dbReference>
<dbReference type="Gene3D" id="2.40.50.1020">
    <property type="entry name" value="LytTr DNA-binding domain"/>
    <property type="match status" value="1"/>
</dbReference>
<dbReference type="eggNOG" id="COG3279">
    <property type="taxonomic scope" value="Bacteria"/>
</dbReference>
<feature type="domain" description="HTH LytTR-type" evidence="1">
    <location>
        <begin position="187"/>
        <end position="293"/>
    </location>
</feature>
<dbReference type="Pfam" id="PF04397">
    <property type="entry name" value="LytTR"/>
    <property type="match status" value="1"/>
</dbReference>
<dbReference type="GO" id="GO:0003677">
    <property type="term" value="F:DNA binding"/>
    <property type="evidence" value="ECO:0007669"/>
    <property type="project" value="InterPro"/>
</dbReference>
<sequence length="293" mass="35317">MKEKIQQLIQEHVALHIECSKDIALKIEDIVSEYQNMSILSENMAMYEDMKVKEYLRFFADISQKREFIEQAIEYMHLTDFLHLRIAKCTLIQKRRILIAREIIKDCDIYCLEEPMKDLNEESIHMILHWFEIAKRHHKKIITISRSFKDICLCDGYKVYIRNDHIQPIEQEENIEIDDDTMVIQKISVKLNNRIFLLNPEDIDYVEAYDGKSQVYVRGSCYQSPFSMDELENRLHRFGFYRCHRSYLVNMQRVTQIVKWTRNSYSLKLINYEDSMIPLSKLKIQEMKTIYQF</sequence>
<dbReference type="OrthoDB" id="113975at2"/>
<dbReference type="InterPro" id="IPR027417">
    <property type="entry name" value="P-loop_NTPase"/>
</dbReference>
<dbReference type="STRING" id="100884.GCA_000269565_02926"/>
<comment type="caution">
    <text evidence="2">The sequence shown here is derived from an EMBL/GenBank/DDBJ whole genome shotgun (WGS) entry which is preliminary data.</text>
</comment>
<dbReference type="RefSeq" id="WP_008788196.1">
    <property type="nucleotide sequence ID" value="NZ_AKCB01000002.1"/>
</dbReference>
<proteinExistence type="predicted"/>
<dbReference type="SMART" id="SM00850">
    <property type="entry name" value="LytTR"/>
    <property type="match status" value="1"/>
</dbReference>
<dbReference type="InterPro" id="IPR012046">
    <property type="entry name" value="LytTR_ABC"/>
</dbReference>
<dbReference type="Proteomes" id="UP000003157">
    <property type="component" value="Unassembled WGS sequence"/>
</dbReference>
<dbReference type="GO" id="GO:0000156">
    <property type="term" value="F:phosphorelay response regulator activity"/>
    <property type="evidence" value="ECO:0007669"/>
    <property type="project" value="InterPro"/>
</dbReference>
<dbReference type="EMBL" id="ADKX01000017">
    <property type="protein sequence ID" value="EFW05704.1"/>
    <property type="molecule type" value="Genomic_DNA"/>
</dbReference>
<name>E7G8J2_9FIRM</name>
<dbReference type="Gene3D" id="3.40.50.300">
    <property type="entry name" value="P-loop containing nucleotide triphosphate hydrolases"/>
    <property type="match status" value="1"/>
</dbReference>
<evidence type="ECO:0000313" key="3">
    <source>
        <dbReference type="Proteomes" id="UP000003157"/>
    </source>
</evidence>